<gene>
    <name evidence="1" type="ORF">D4764_11G0006400</name>
</gene>
<evidence type="ECO:0000313" key="1">
    <source>
        <dbReference type="EMBL" id="TWW78519.1"/>
    </source>
</evidence>
<sequence>MLQHLEEVILVAVPLVDATNLQDDHPSLVVGVLLVPSQVAQILLNPIHVEAGGPIHLVEVDPIHLAEGGLLGPILLAVLVAISLEVEDPSRRVPVGLLVAEDPIHLVVEGPSLVGLCRKADRLRLAVPLWVDSVLVPSCFHGSCEEQTAD</sequence>
<evidence type="ECO:0000313" key="2">
    <source>
        <dbReference type="Proteomes" id="UP000324091"/>
    </source>
</evidence>
<organism evidence="1 2">
    <name type="scientific">Takifugu flavidus</name>
    <name type="common">sansaifugu</name>
    <dbReference type="NCBI Taxonomy" id="433684"/>
    <lineage>
        <taxon>Eukaryota</taxon>
        <taxon>Metazoa</taxon>
        <taxon>Chordata</taxon>
        <taxon>Craniata</taxon>
        <taxon>Vertebrata</taxon>
        <taxon>Euteleostomi</taxon>
        <taxon>Actinopterygii</taxon>
        <taxon>Neopterygii</taxon>
        <taxon>Teleostei</taxon>
        <taxon>Neoteleostei</taxon>
        <taxon>Acanthomorphata</taxon>
        <taxon>Eupercaria</taxon>
        <taxon>Tetraodontiformes</taxon>
        <taxon>Tetradontoidea</taxon>
        <taxon>Tetraodontidae</taxon>
        <taxon>Takifugu</taxon>
    </lineage>
</organism>
<keyword evidence="2" id="KW-1185">Reference proteome</keyword>
<dbReference type="Proteomes" id="UP000324091">
    <property type="component" value="Chromosome 11"/>
</dbReference>
<dbReference type="EMBL" id="RHFK02000003">
    <property type="protein sequence ID" value="TWW78519.1"/>
    <property type="molecule type" value="Genomic_DNA"/>
</dbReference>
<dbReference type="AlphaFoldDB" id="A0A5C6PHX4"/>
<reference evidence="1 2" key="1">
    <citation type="submission" date="2019-04" db="EMBL/GenBank/DDBJ databases">
        <title>Chromosome genome assembly for Takifugu flavidus.</title>
        <authorList>
            <person name="Xiao S."/>
        </authorList>
    </citation>
    <scope>NUCLEOTIDE SEQUENCE [LARGE SCALE GENOMIC DNA]</scope>
    <source>
        <strain evidence="1">HTHZ2018</strain>
        <tissue evidence="1">Muscle</tissue>
    </source>
</reference>
<protein>
    <submittedName>
        <fullName evidence="1">Uncharacterized protein</fullName>
    </submittedName>
</protein>
<name>A0A5C6PHX4_9TELE</name>
<comment type="caution">
    <text evidence="1">The sequence shown here is derived from an EMBL/GenBank/DDBJ whole genome shotgun (WGS) entry which is preliminary data.</text>
</comment>
<proteinExistence type="predicted"/>
<accession>A0A5C6PHX4</accession>